<comment type="caution">
    <text evidence="2">The sequence shown here is derived from an EMBL/GenBank/DDBJ whole genome shotgun (WGS) entry which is preliminary data.</text>
</comment>
<sequence length="212" mass="24335">MKFILSLVLCLNFTLAWCNDTPNQRVLFFLHQRFLEDHGLHEEHPEYGKPEYKEIIAKFKESGFTVISEKRPNNTNPYDYARKVVAQIDKLIEEGRPAKNITIVGTSKGGYIAQYVSTYAQNPQLNFVFVACFTNEDLETLPDINYCGNILTIYEKTDPYGESAIARVKTSNCTVHHFKEIELTTGLSHGFLFKALNDWLDPVIKWANGNYK</sequence>
<dbReference type="RefSeq" id="WP_168882386.1">
    <property type="nucleotide sequence ID" value="NZ_JABAIL010000003.1"/>
</dbReference>
<dbReference type="InterPro" id="IPR029058">
    <property type="entry name" value="AB_hydrolase_fold"/>
</dbReference>
<organism evidence="2 3">
    <name type="scientific">Flammeovirga agarivorans</name>
    <dbReference type="NCBI Taxonomy" id="2726742"/>
    <lineage>
        <taxon>Bacteria</taxon>
        <taxon>Pseudomonadati</taxon>
        <taxon>Bacteroidota</taxon>
        <taxon>Cytophagia</taxon>
        <taxon>Cytophagales</taxon>
        <taxon>Flammeovirgaceae</taxon>
        <taxon>Flammeovirga</taxon>
    </lineage>
</organism>
<reference evidence="2 3" key="1">
    <citation type="submission" date="2020-04" db="EMBL/GenBank/DDBJ databases">
        <title>Flammeovirga sp. SR4, a novel species isolated from seawater.</title>
        <authorList>
            <person name="Wang X."/>
        </authorList>
    </citation>
    <scope>NUCLEOTIDE SEQUENCE [LARGE SCALE GENOMIC DNA]</scope>
    <source>
        <strain evidence="2 3">SR4</strain>
    </source>
</reference>
<accession>A0A7X8XW24</accession>
<dbReference type="Proteomes" id="UP000585050">
    <property type="component" value="Unassembled WGS sequence"/>
</dbReference>
<gene>
    <name evidence="2" type="ORF">HGP29_10660</name>
</gene>
<proteinExistence type="predicted"/>
<dbReference type="EMBL" id="JABAIL010000003">
    <property type="protein sequence ID" value="NLR91670.1"/>
    <property type="molecule type" value="Genomic_DNA"/>
</dbReference>
<keyword evidence="2" id="KW-0378">Hydrolase</keyword>
<dbReference type="GO" id="GO:0016787">
    <property type="term" value="F:hydrolase activity"/>
    <property type="evidence" value="ECO:0007669"/>
    <property type="project" value="UniProtKB-KW"/>
</dbReference>
<protein>
    <submittedName>
        <fullName evidence="2">Alpha/beta hydrolase</fullName>
    </submittedName>
</protein>
<evidence type="ECO:0000256" key="1">
    <source>
        <dbReference type="SAM" id="SignalP"/>
    </source>
</evidence>
<dbReference type="Pfam" id="PF05728">
    <property type="entry name" value="UPF0227"/>
    <property type="match status" value="1"/>
</dbReference>
<dbReference type="Gene3D" id="3.40.50.1820">
    <property type="entry name" value="alpha/beta hydrolase"/>
    <property type="match status" value="1"/>
</dbReference>
<feature type="signal peptide" evidence="1">
    <location>
        <begin position="1"/>
        <end position="18"/>
    </location>
</feature>
<feature type="chain" id="PRO_5031486032" evidence="1">
    <location>
        <begin position="19"/>
        <end position="212"/>
    </location>
</feature>
<keyword evidence="1" id="KW-0732">Signal</keyword>
<keyword evidence="3" id="KW-1185">Reference proteome</keyword>
<evidence type="ECO:0000313" key="2">
    <source>
        <dbReference type="EMBL" id="NLR91670.1"/>
    </source>
</evidence>
<dbReference type="InterPro" id="IPR008886">
    <property type="entry name" value="UPF0227/Esterase_YqiA"/>
</dbReference>
<dbReference type="AlphaFoldDB" id="A0A7X8XW24"/>
<name>A0A7X8XW24_9BACT</name>
<dbReference type="SUPFAM" id="SSF53474">
    <property type="entry name" value="alpha/beta-Hydrolases"/>
    <property type="match status" value="1"/>
</dbReference>
<evidence type="ECO:0000313" key="3">
    <source>
        <dbReference type="Proteomes" id="UP000585050"/>
    </source>
</evidence>